<keyword evidence="12" id="KW-0902">Two-component regulatory system</keyword>
<dbReference type="PANTHER" id="PTHR45339:SF1">
    <property type="entry name" value="HYBRID SIGNAL TRANSDUCTION HISTIDINE KINASE J"/>
    <property type="match status" value="1"/>
</dbReference>
<dbReference type="PRINTS" id="PR00344">
    <property type="entry name" value="BCTRLSENSOR"/>
</dbReference>
<dbReference type="InterPro" id="IPR013656">
    <property type="entry name" value="PAS_4"/>
</dbReference>
<dbReference type="PROSITE" id="PS50110">
    <property type="entry name" value="RESPONSE_REGULATORY"/>
    <property type="match status" value="2"/>
</dbReference>
<dbReference type="NCBIfam" id="TIGR00229">
    <property type="entry name" value="sensory_box"/>
    <property type="match status" value="2"/>
</dbReference>
<name>A0A4R7NV35_9GAMM</name>
<evidence type="ECO:0000256" key="16">
    <source>
        <dbReference type="PROSITE-ProRule" id="PRU00110"/>
    </source>
</evidence>
<feature type="domain" description="PAS" evidence="22">
    <location>
        <begin position="320"/>
        <end position="397"/>
    </location>
</feature>
<keyword evidence="13 19" id="KW-0472">Membrane</keyword>
<feature type="modified residue" description="4-aspartylphosphate" evidence="17">
    <location>
        <position position="1060"/>
    </location>
</feature>
<dbReference type="Gene3D" id="1.20.120.160">
    <property type="entry name" value="HPT domain"/>
    <property type="match status" value="1"/>
</dbReference>
<dbReference type="GO" id="GO:0000155">
    <property type="term" value="F:phosphorelay sensor kinase activity"/>
    <property type="evidence" value="ECO:0007669"/>
    <property type="project" value="InterPro"/>
</dbReference>
<dbReference type="InterPro" id="IPR001638">
    <property type="entry name" value="Solute-binding_3/MltF_N"/>
</dbReference>
<evidence type="ECO:0000259" key="21">
    <source>
        <dbReference type="PROSITE" id="PS50110"/>
    </source>
</evidence>
<keyword evidence="10" id="KW-0067">ATP-binding</keyword>
<evidence type="ECO:0000259" key="20">
    <source>
        <dbReference type="PROSITE" id="PS50109"/>
    </source>
</evidence>
<evidence type="ECO:0000256" key="3">
    <source>
        <dbReference type="ARBA" id="ARBA00012438"/>
    </source>
</evidence>
<evidence type="ECO:0000256" key="12">
    <source>
        <dbReference type="ARBA" id="ARBA00023012"/>
    </source>
</evidence>
<dbReference type="Gene3D" id="1.10.287.130">
    <property type="match status" value="1"/>
</dbReference>
<dbReference type="InterPro" id="IPR036641">
    <property type="entry name" value="HPT_dom_sf"/>
</dbReference>
<dbReference type="Pfam" id="PF01627">
    <property type="entry name" value="Hpt"/>
    <property type="match status" value="1"/>
</dbReference>
<dbReference type="EMBL" id="SOBT01000012">
    <property type="protein sequence ID" value="TDU24360.1"/>
    <property type="molecule type" value="Genomic_DNA"/>
</dbReference>
<keyword evidence="11 19" id="KW-1133">Transmembrane helix</keyword>
<evidence type="ECO:0000256" key="4">
    <source>
        <dbReference type="ARBA" id="ARBA00022475"/>
    </source>
</evidence>
<dbReference type="CDD" id="cd00088">
    <property type="entry name" value="HPT"/>
    <property type="match status" value="1"/>
</dbReference>
<evidence type="ECO:0000256" key="15">
    <source>
        <dbReference type="ARBA" id="ARBA00068150"/>
    </source>
</evidence>
<dbReference type="SMART" id="SM00091">
    <property type="entry name" value="PAS"/>
    <property type="match status" value="2"/>
</dbReference>
<keyword evidence="6" id="KW-0808">Transferase</keyword>
<feature type="domain" description="PAS" evidence="22">
    <location>
        <begin position="463"/>
        <end position="533"/>
    </location>
</feature>
<dbReference type="CDD" id="cd00082">
    <property type="entry name" value="HisKA"/>
    <property type="match status" value="1"/>
</dbReference>
<dbReference type="Pfam" id="PF08448">
    <property type="entry name" value="PAS_4"/>
    <property type="match status" value="1"/>
</dbReference>
<evidence type="ECO:0000256" key="14">
    <source>
        <dbReference type="ARBA" id="ARBA00064003"/>
    </source>
</evidence>
<dbReference type="InterPro" id="IPR004358">
    <property type="entry name" value="Sig_transdc_His_kin-like_C"/>
</dbReference>
<keyword evidence="18" id="KW-0175">Coiled coil</keyword>
<dbReference type="PANTHER" id="PTHR45339">
    <property type="entry name" value="HYBRID SIGNAL TRANSDUCTION HISTIDINE KINASE J"/>
    <property type="match status" value="1"/>
</dbReference>
<dbReference type="InterPro" id="IPR003594">
    <property type="entry name" value="HATPase_dom"/>
</dbReference>
<feature type="modified residue" description="Phosphohistidine" evidence="16">
    <location>
        <position position="1210"/>
    </location>
</feature>
<dbReference type="InterPro" id="IPR003661">
    <property type="entry name" value="HisK_dim/P_dom"/>
</dbReference>
<dbReference type="SUPFAM" id="SSF52172">
    <property type="entry name" value="CheY-like"/>
    <property type="match status" value="2"/>
</dbReference>
<reference evidence="25 26" key="1">
    <citation type="submission" date="2019-03" db="EMBL/GenBank/DDBJ databases">
        <title>Genomic Encyclopedia of Type Strains, Phase IV (KMG-IV): sequencing the most valuable type-strain genomes for metagenomic binning, comparative biology and taxonomic classification.</title>
        <authorList>
            <person name="Goeker M."/>
        </authorList>
    </citation>
    <scope>NUCLEOTIDE SEQUENCE [LARGE SCALE GENOMIC DNA]</scope>
    <source>
        <strain evidence="25 26">DSM 26377</strain>
    </source>
</reference>
<evidence type="ECO:0000256" key="18">
    <source>
        <dbReference type="SAM" id="Coils"/>
    </source>
</evidence>
<evidence type="ECO:0000256" key="8">
    <source>
        <dbReference type="ARBA" id="ARBA00022741"/>
    </source>
</evidence>
<dbReference type="Pfam" id="PF00497">
    <property type="entry name" value="SBP_bac_3"/>
    <property type="match status" value="1"/>
</dbReference>
<evidence type="ECO:0000256" key="13">
    <source>
        <dbReference type="ARBA" id="ARBA00023136"/>
    </source>
</evidence>
<gene>
    <name evidence="25" type="ORF">DFR24_4627</name>
</gene>
<dbReference type="PROSITE" id="PS50113">
    <property type="entry name" value="PAC"/>
    <property type="match status" value="1"/>
</dbReference>
<evidence type="ECO:0000256" key="6">
    <source>
        <dbReference type="ARBA" id="ARBA00022679"/>
    </source>
</evidence>
<dbReference type="SUPFAM" id="SSF47384">
    <property type="entry name" value="Homodimeric domain of signal transducing histidine kinase"/>
    <property type="match status" value="1"/>
</dbReference>
<dbReference type="InterPro" id="IPR005467">
    <property type="entry name" value="His_kinase_dom"/>
</dbReference>
<dbReference type="Gene3D" id="3.30.565.10">
    <property type="entry name" value="Histidine kinase-like ATPase, C-terminal domain"/>
    <property type="match status" value="1"/>
</dbReference>
<keyword evidence="9" id="KW-0418">Kinase</keyword>
<dbReference type="SMART" id="SM00073">
    <property type="entry name" value="HPT"/>
    <property type="match status" value="1"/>
</dbReference>
<dbReference type="FunFam" id="1.10.287.130:FF:000002">
    <property type="entry name" value="Two-component osmosensing histidine kinase"/>
    <property type="match status" value="1"/>
</dbReference>
<dbReference type="SMART" id="SM00062">
    <property type="entry name" value="PBPb"/>
    <property type="match status" value="1"/>
</dbReference>
<dbReference type="Pfam" id="PF00512">
    <property type="entry name" value="HisKA"/>
    <property type="match status" value="1"/>
</dbReference>
<sequence length="1348" mass="148350">MLLCACAGVASAVAAPSFSLSDEEKAWLAEHPVLRMGVDPDYAPIEFVNEQGQYQGLVADYTVAIAQRLGVKIEPQLGLNWREAYAHGLRGEIDLFGSAGRTEEREQEFLFTEPYAEISSVIVVRTSQLGVVEPADLASLKVALVEGYANSQLLLDLYPQLRVEFDPTILVALESVASGRADAAIAPLPIAAYLIQKHGLANLKIAGSNPVRSAKLHFMVPKELPILRTLVSRALLSMTPEEHREIQTRWFNVKYETGLDPRKVGQQVIAGSLVALLIIAAVAWWGLLMWREVQRRRSAESDAHSTAQRLAESRLQLEESAHRQREITDSIVGAVFQFRLDGEGKLRLEFISGRLLQELGFHPDELVGSAHEGGLHPVDDDDRDAVRASLIGALRTQDRWEHEFRVKLRDGRKVWLRAESVPRREADGHVVASGYLSDITERKGMETSLEQVRADLTRALSTAALQLRAVLDNSPAAIWARELNGAYQFANESFRRLFDLPPGDLASRPVGELMQPSLAATFDANDRKVLETRRNASFVEVMQRPGGARHLLMVKFPLIDEGKVIAIGGTGIDITEQIRLQEELRRLNATLEQRVENRTRELRETLDELARAREAAETASRAKGEFLANMSHEIRTPMNAILGLSHLALKTDLSSRQRDYLGKISSAGQSLLGLINDILDFSKIEAGKLVVEHIEFDLDVVLDNLSTVVGAKASEKGLEFSIDRPADSPQLFGDPLRLGQVLVNLTNNAVKFTERGEVAVHVEVEAQSESNCRLRVRVRDTGIGLSEEQQVRLFRSFEQADASITRKHGGTGLGLAISKQLVSLMGGEIGVTSEPGNGSVFWFNIGLGRSNARRTRTPSTTVRGLHALVVDDNRTAREIVGRYLGSFGIAHEQAADGATALDLIEHADPPFDLVLMDWKMPGTDGLACAREIRRRAAPQRGPRIILSSAFAREEQFGESDGKPFDGFVLKPVNPAVLYEKIRAAFGESAAVPQSGPAREETLAARGLRGLSVLLVEDHPVNQQIARELLEGAGIRVAIAGDGAQALARIDQERFDVVLMDMQMPVMDGLEATRRLRADPRFKLLPIVAMTANAMQQDRDACLAAGMNEHMAKPINVVEMFGAIRRWSGREQFPVEDEEPAQIMLQRPIDPASLPGADVLDAISGLRRTQGDLARYRRLLEMFVHTEADVVTRIEAAVQRDDRPTACRHAHSLKGVAATVGAQELAAVAATVEEYLRHGGDPDPALEQLEAAVCAVIVPLREWLEVHPREEAPIPDATTLPLRKLLDTLRDQLDQDDTAARDTLENLDTTLGAHPARLYLKGLRHAVAEYDFPSAKAALSSLRDALTRN</sequence>
<dbReference type="Pfam" id="PF00072">
    <property type="entry name" value="Response_reg"/>
    <property type="match status" value="2"/>
</dbReference>
<feature type="domain" description="Histidine kinase" evidence="20">
    <location>
        <begin position="629"/>
        <end position="849"/>
    </location>
</feature>
<dbReference type="SUPFAM" id="SSF47226">
    <property type="entry name" value="Histidine-containing phosphotransfer domain, HPT domain"/>
    <property type="match status" value="1"/>
</dbReference>
<evidence type="ECO:0000256" key="1">
    <source>
        <dbReference type="ARBA" id="ARBA00000085"/>
    </source>
</evidence>
<dbReference type="PROSITE" id="PS50109">
    <property type="entry name" value="HIS_KIN"/>
    <property type="match status" value="1"/>
</dbReference>
<dbReference type="EC" id="2.7.13.3" evidence="3"/>
<dbReference type="InterPro" id="IPR013655">
    <property type="entry name" value="PAS_fold_3"/>
</dbReference>
<evidence type="ECO:0000259" key="22">
    <source>
        <dbReference type="PROSITE" id="PS50112"/>
    </source>
</evidence>
<dbReference type="InterPro" id="IPR036890">
    <property type="entry name" value="HATPase_C_sf"/>
</dbReference>
<proteinExistence type="predicted"/>
<evidence type="ECO:0000313" key="26">
    <source>
        <dbReference type="Proteomes" id="UP000295341"/>
    </source>
</evidence>
<keyword evidence="5 17" id="KW-0597">Phosphoprotein</keyword>
<comment type="caution">
    <text evidence="25">The sequence shown here is derived from an EMBL/GenBank/DDBJ whole genome shotgun (WGS) entry which is preliminary data.</text>
</comment>
<evidence type="ECO:0000259" key="24">
    <source>
        <dbReference type="PROSITE" id="PS50894"/>
    </source>
</evidence>
<feature type="domain" description="PAC" evidence="23">
    <location>
        <begin position="400"/>
        <end position="451"/>
    </location>
</feature>
<evidence type="ECO:0000313" key="25">
    <source>
        <dbReference type="EMBL" id="TDU24360.1"/>
    </source>
</evidence>
<keyword evidence="7 19" id="KW-0812">Transmembrane</keyword>
<evidence type="ECO:0000256" key="5">
    <source>
        <dbReference type="ARBA" id="ARBA00022553"/>
    </source>
</evidence>
<dbReference type="CDD" id="cd17546">
    <property type="entry name" value="REC_hyHK_CKI1_RcsC-like"/>
    <property type="match status" value="2"/>
</dbReference>
<protein>
    <recommendedName>
        <fullName evidence="15">Sensory/regulatory protein RpfC</fullName>
        <ecNumber evidence="3">2.7.13.3</ecNumber>
    </recommendedName>
</protein>
<organism evidence="25 26">
    <name type="scientific">Panacagrimonas perspica</name>
    <dbReference type="NCBI Taxonomy" id="381431"/>
    <lineage>
        <taxon>Bacteria</taxon>
        <taxon>Pseudomonadati</taxon>
        <taxon>Pseudomonadota</taxon>
        <taxon>Gammaproteobacteria</taxon>
        <taxon>Nevskiales</taxon>
        <taxon>Nevskiaceae</taxon>
        <taxon>Panacagrimonas</taxon>
    </lineage>
</organism>
<evidence type="ECO:0000256" key="2">
    <source>
        <dbReference type="ARBA" id="ARBA00004651"/>
    </source>
</evidence>
<dbReference type="InterPro" id="IPR001789">
    <property type="entry name" value="Sig_transdc_resp-reg_receiver"/>
</dbReference>
<dbReference type="GO" id="GO:0005524">
    <property type="term" value="F:ATP binding"/>
    <property type="evidence" value="ECO:0007669"/>
    <property type="project" value="UniProtKB-KW"/>
</dbReference>
<dbReference type="SMART" id="SM00388">
    <property type="entry name" value="HisKA"/>
    <property type="match status" value="1"/>
</dbReference>
<evidence type="ECO:0000256" key="11">
    <source>
        <dbReference type="ARBA" id="ARBA00022989"/>
    </source>
</evidence>
<dbReference type="InterPro" id="IPR008207">
    <property type="entry name" value="Sig_transdc_His_kin_Hpt_dom"/>
</dbReference>
<dbReference type="Gene3D" id="3.40.50.2300">
    <property type="match status" value="2"/>
</dbReference>
<dbReference type="SUPFAM" id="SSF53850">
    <property type="entry name" value="Periplasmic binding protein-like II"/>
    <property type="match status" value="1"/>
</dbReference>
<dbReference type="GO" id="GO:0005886">
    <property type="term" value="C:plasma membrane"/>
    <property type="evidence" value="ECO:0007669"/>
    <property type="project" value="UniProtKB-SubCell"/>
</dbReference>
<dbReference type="CDD" id="cd16922">
    <property type="entry name" value="HATPase_EvgS-ArcB-TorS-like"/>
    <property type="match status" value="1"/>
</dbReference>
<keyword evidence="4" id="KW-1003">Cell membrane</keyword>
<dbReference type="SMART" id="SM00387">
    <property type="entry name" value="HATPase_c"/>
    <property type="match status" value="1"/>
</dbReference>
<dbReference type="InterPro" id="IPR035965">
    <property type="entry name" value="PAS-like_dom_sf"/>
</dbReference>
<evidence type="ECO:0000256" key="17">
    <source>
        <dbReference type="PROSITE-ProRule" id="PRU00169"/>
    </source>
</evidence>
<accession>A0A4R7NV35</accession>
<dbReference type="RefSeq" id="WP_246813906.1">
    <property type="nucleotide sequence ID" value="NZ_MWIN01000003.1"/>
</dbReference>
<keyword evidence="8" id="KW-0547">Nucleotide-binding</keyword>
<dbReference type="SUPFAM" id="SSF55785">
    <property type="entry name" value="PYP-like sensor domain (PAS domain)"/>
    <property type="match status" value="2"/>
</dbReference>
<comment type="catalytic activity">
    <reaction evidence="1">
        <text>ATP + protein L-histidine = ADP + protein N-phospho-L-histidine.</text>
        <dbReference type="EC" id="2.7.13.3"/>
    </reaction>
</comment>
<dbReference type="SUPFAM" id="SSF55874">
    <property type="entry name" value="ATPase domain of HSP90 chaperone/DNA topoisomerase II/histidine kinase"/>
    <property type="match status" value="1"/>
</dbReference>
<dbReference type="FunFam" id="3.30.565.10:FF:000010">
    <property type="entry name" value="Sensor histidine kinase RcsC"/>
    <property type="match status" value="1"/>
</dbReference>
<feature type="domain" description="HPt" evidence="24">
    <location>
        <begin position="1171"/>
        <end position="1262"/>
    </location>
</feature>
<evidence type="ECO:0000256" key="7">
    <source>
        <dbReference type="ARBA" id="ARBA00022692"/>
    </source>
</evidence>
<dbReference type="Gene3D" id="3.40.190.10">
    <property type="entry name" value="Periplasmic binding protein-like II"/>
    <property type="match status" value="2"/>
</dbReference>
<dbReference type="SMART" id="SM00448">
    <property type="entry name" value="REC"/>
    <property type="match status" value="2"/>
</dbReference>
<dbReference type="InterPro" id="IPR011006">
    <property type="entry name" value="CheY-like_superfamily"/>
</dbReference>
<comment type="subunit">
    <text evidence="14">At low DSF concentrations, interacts with RpfF.</text>
</comment>
<dbReference type="Pfam" id="PF08447">
    <property type="entry name" value="PAS_3"/>
    <property type="match status" value="1"/>
</dbReference>
<feature type="transmembrane region" description="Helical" evidence="19">
    <location>
        <begin position="268"/>
        <end position="288"/>
    </location>
</feature>
<dbReference type="PROSITE" id="PS50112">
    <property type="entry name" value="PAS"/>
    <property type="match status" value="2"/>
</dbReference>
<feature type="domain" description="Response regulatory" evidence="21">
    <location>
        <begin position="1011"/>
        <end position="1127"/>
    </location>
</feature>
<dbReference type="InterPro" id="IPR001610">
    <property type="entry name" value="PAC"/>
</dbReference>
<dbReference type="Gene3D" id="3.30.450.20">
    <property type="entry name" value="PAS domain"/>
    <property type="match status" value="2"/>
</dbReference>
<feature type="domain" description="Response regulatory" evidence="21">
    <location>
        <begin position="866"/>
        <end position="985"/>
    </location>
</feature>
<dbReference type="InterPro" id="IPR000014">
    <property type="entry name" value="PAS"/>
</dbReference>
<keyword evidence="26" id="KW-1185">Reference proteome</keyword>
<evidence type="ECO:0000259" key="23">
    <source>
        <dbReference type="PROSITE" id="PS50113"/>
    </source>
</evidence>
<dbReference type="Proteomes" id="UP000295341">
    <property type="component" value="Unassembled WGS sequence"/>
</dbReference>
<feature type="modified residue" description="4-aspartylphosphate" evidence="17">
    <location>
        <position position="917"/>
    </location>
</feature>
<feature type="coiled-coil region" evidence="18">
    <location>
        <begin position="577"/>
        <end position="622"/>
    </location>
</feature>
<evidence type="ECO:0000256" key="9">
    <source>
        <dbReference type="ARBA" id="ARBA00022777"/>
    </source>
</evidence>
<comment type="subcellular location">
    <subcellularLocation>
        <location evidence="2">Cell membrane</location>
        <topology evidence="2">Multi-pass membrane protein</topology>
    </subcellularLocation>
</comment>
<dbReference type="Pfam" id="PF02518">
    <property type="entry name" value="HATPase_c"/>
    <property type="match status" value="1"/>
</dbReference>
<evidence type="ECO:0000256" key="10">
    <source>
        <dbReference type="ARBA" id="ARBA00022840"/>
    </source>
</evidence>
<dbReference type="InterPro" id="IPR036097">
    <property type="entry name" value="HisK_dim/P_sf"/>
</dbReference>
<dbReference type="InterPro" id="IPR000700">
    <property type="entry name" value="PAS-assoc_C"/>
</dbReference>
<dbReference type="SMART" id="SM00086">
    <property type="entry name" value="PAC"/>
    <property type="match status" value="2"/>
</dbReference>
<evidence type="ECO:0000256" key="19">
    <source>
        <dbReference type="SAM" id="Phobius"/>
    </source>
</evidence>
<dbReference type="CDD" id="cd00130">
    <property type="entry name" value="PAS"/>
    <property type="match status" value="2"/>
</dbReference>
<dbReference type="CDD" id="cd01007">
    <property type="entry name" value="PBP2_BvgS_HisK_like"/>
    <property type="match status" value="1"/>
</dbReference>
<dbReference type="PROSITE" id="PS50894">
    <property type="entry name" value="HPT"/>
    <property type="match status" value="1"/>
</dbReference>